<feature type="chain" id="PRO_5018979065" evidence="1">
    <location>
        <begin position="20"/>
        <end position="154"/>
    </location>
</feature>
<gene>
    <name evidence="2" type="primary">gldH</name>
    <name evidence="2" type="ORF">EHV08_09635</name>
</gene>
<evidence type="ECO:0000313" key="2">
    <source>
        <dbReference type="EMBL" id="RUL59981.1"/>
    </source>
</evidence>
<evidence type="ECO:0000256" key="1">
    <source>
        <dbReference type="SAM" id="SignalP"/>
    </source>
</evidence>
<feature type="signal peptide" evidence="1">
    <location>
        <begin position="1"/>
        <end position="19"/>
    </location>
</feature>
<dbReference type="Proteomes" id="UP000278983">
    <property type="component" value="Unassembled WGS sequence"/>
</dbReference>
<dbReference type="Pfam" id="PF14109">
    <property type="entry name" value="GldH_lipo"/>
    <property type="match status" value="1"/>
</dbReference>
<keyword evidence="3" id="KW-1185">Reference proteome</keyword>
<keyword evidence="2" id="KW-0449">Lipoprotein</keyword>
<reference evidence="2 3" key="1">
    <citation type="submission" date="2018-12" db="EMBL/GenBank/DDBJ databases">
        <title>Genome sequencing of Prevotella sp. KCOM 3155 (= JS262).</title>
        <authorList>
            <person name="Kook J.-K."/>
            <person name="Park S.-N."/>
            <person name="Lim Y.K."/>
        </authorList>
    </citation>
    <scope>NUCLEOTIDE SEQUENCE [LARGE SCALE GENOMIC DNA]</scope>
    <source>
        <strain evidence="2 3">KCOM 3155</strain>
    </source>
</reference>
<sequence>MKVKICAFLLVLYSLLLIACETETVYHHFEPTQIAGWERNDTLKFSVPTMAVDGDYREKLILRVNNDYPFMGLTLIVEQTVFPGKRHLSDTLNCRIVDKSGNIRGRGIGFYEYDYSLTQLALHAGDSLQISVRHNMKREILPGIADVGIEIKRK</sequence>
<dbReference type="OrthoDB" id="982482at2"/>
<keyword evidence="1" id="KW-0732">Signal</keyword>
<dbReference type="InterPro" id="IPR020018">
    <property type="entry name" value="Motility-assoc_lipoprot_GldH"/>
</dbReference>
<name>A0A432LM94_9BACT</name>
<dbReference type="EMBL" id="RYYU01000001">
    <property type="protein sequence ID" value="RUL59981.1"/>
    <property type="molecule type" value="Genomic_DNA"/>
</dbReference>
<dbReference type="NCBIfam" id="TIGR03511">
    <property type="entry name" value="GldH_lipo"/>
    <property type="match status" value="1"/>
</dbReference>
<organism evidence="2 3">
    <name type="scientific">Prevotella koreensis</name>
    <dbReference type="NCBI Taxonomy" id="2490854"/>
    <lineage>
        <taxon>Bacteria</taxon>
        <taxon>Pseudomonadati</taxon>
        <taxon>Bacteroidota</taxon>
        <taxon>Bacteroidia</taxon>
        <taxon>Bacteroidales</taxon>
        <taxon>Prevotellaceae</taxon>
        <taxon>Prevotella</taxon>
    </lineage>
</organism>
<evidence type="ECO:0000313" key="3">
    <source>
        <dbReference type="Proteomes" id="UP000278983"/>
    </source>
</evidence>
<accession>A0A432LM94</accession>
<dbReference type="PROSITE" id="PS51257">
    <property type="entry name" value="PROKAR_LIPOPROTEIN"/>
    <property type="match status" value="1"/>
</dbReference>
<dbReference type="AlphaFoldDB" id="A0A432LM94"/>
<comment type="caution">
    <text evidence="2">The sequence shown here is derived from an EMBL/GenBank/DDBJ whole genome shotgun (WGS) entry which is preliminary data.</text>
</comment>
<dbReference type="RefSeq" id="WP_126679076.1">
    <property type="nucleotide sequence ID" value="NZ_RYYU01000001.1"/>
</dbReference>
<protein>
    <submittedName>
        <fullName evidence="2">Gliding motility lipoprotein GldH</fullName>
    </submittedName>
</protein>
<proteinExistence type="predicted"/>